<gene>
    <name evidence="2" type="ORF">KIMH_03030</name>
</gene>
<reference evidence="2 3" key="1">
    <citation type="journal article" date="2023" name="Microbiol. Spectr.">
        <title>Symbiosis of Carpenter Bees with Uncharacterized Lactic Acid Bacteria Showing NAD Auxotrophy.</title>
        <authorList>
            <person name="Kawasaki S."/>
            <person name="Ozawa K."/>
            <person name="Mori T."/>
            <person name="Yamamoto A."/>
            <person name="Ito M."/>
            <person name="Ohkuma M."/>
            <person name="Sakamoto M."/>
            <person name="Matsutani M."/>
        </authorList>
    </citation>
    <scope>NUCLEOTIDE SEQUENCE [LARGE SCALE GENOMIC DNA]</scope>
    <source>
        <strain evidence="2 3">KimH</strain>
    </source>
</reference>
<organism evidence="2 3">
    <name type="scientific">Bombiscardovia apis</name>
    <dbReference type="NCBI Taxonomy" id="2932182"/>
    <lineage>
        <taxon>Bacteria</taxon>
        <taxon>Bacillati</taxon>
        <taxon>Actinomycetota</taxon>
        <taxon>Actinomycetes</taxon>
        <taxon>Bifidobacteriales</taxon>
        <taxon>Bifidobacteriaceae</taxon>
        <taxon>Bombiscardovia</taxon>
    </lineage>
</organism>
<dbReference type="InterPro" id="IPR010985">
    <property type="entry name" value="Ribbon_hlx_hlx"/>
</dbReference>
<dbReference type="Pfam" id="PF01402">
    <property type="entry name" value="RHH_1"/>
    <property type="match status" value="1"/>
</dbReference>
<keyword evidence="3" id="KW-1185">Reference proteome</keyword>
<protein>
    <recommendedName>
        <fullName evidence="1">Ribbon-helix-helix protein CopG domain-containing protein</fullName>
    </recommendedName>
</protein>
<dbReference type="EMBL" id="AP026800">
    <property type="protein sequence ID" value="BDR54192.1"/>
    <property type="molecule type" value="Genomic_DNA"/>
</dbReference>
<evidence type="ECO:0000259" key="1">
    <source>
        <dbReference type="Pfam" id="PF01402"/>
    </source>
</evidence>
<evidence type="ECO:0000313" key="3">
    <source>
        <dbReference type="Proteomes" id="UP001321748"/>
    </source>
</evidence>
<dbReference type="SUPFAM" id="SSF47598">
    <property type="entry name" value="Ribbon-helix-helix"/>
    <property type="match status" value="1"/>
</dbReference>
<proteinExistence type="predicted"/>
<dbReference type="Proteomes" id="UP001321748">
    <property type="component" value="Chromosome"/>
</dbReference>
<accession>A0ABM8BBJ9</accession>
<feature type="domain" description="Ribbon-helix-helix protein CopG" evidence="1">
    <location>
        <begin position="59"/>
        <end position="96"/>
    </location>
</feature>
<evidence type="ECO:0000313" key="2">
    <source>
        <dbReference type="EMBL" id="BDR54192.1"/>
    </source>
</evidence>
<dbReference type="RefSeq" id="WP_317643214.1">
    <property type="nucleotide sequence ID" value="NZ_AP026800.1"/>
</dbReference>
<name>A0ABM8BBJ9_9BIFI</name>
<sequence length="97" mass="10603">MSTYTMLSESSFIPEEAALIRKETARAERGYSSAELETAVERTPGRPLAVGATPASTIIKVRLDDERDQRLNRYARQHGLSVSAAVRALLDQALAKA</sequence>
<dbReference type="InterPro" id="IPR002145">
    <property type="entry name" value="CopG"/>
</dbReference>